<evidence type="ECO:0000256" key="5">
    <source>
        <dbReference type="ARBA" id="ARBA00023002"/>
    </source>
</evidence>
<reference evidence="13" key="2">
    <citation type="submission" date="2025-09" db="UniProtKB">
        <authorList>
            <consortium name="Ensembl"/>
        </authorList>
    </citation>
    <scope>IDENTIFICATION</scope>
</reference>
<comment type="cofactor">
    <cofactor evidence="1">
        <name>FAD</name>
        <dbReference type="ChEBI" id="CHEBI:57692"/>
    </cofactor>
</comment>
<feature type="domain" description="Pyridine nucleotide-disulphide oxidoreductase dimerisation" evidence="11">
    <location>
        <begin position="322"/>
        <end position="403"/>
    </location>
</feature>
<dbReference type="AlphaFoldDB" id="A0A8C0EDU4"/>
<dbReference type="PANTHER" id="PTHR42737">
    <property type="entry name" value="GLUTATHIONE REDUCTASE"/>
    <property type="match status" value="1"/>
</dbReference>
<dbReference type="GO" id="GO:0006749">
    <property type="term" value="P:glutathione metabolic process"/>
    <property type="evidence" value="ECO:0007669"/>
    <property type="project" value="TreeGrafter"/>
</dbReference>
<evidence type="ECO:0000313" key="14">
    <source>
        <dbReference type="Proteomes" id="UP000694567"/>
    </source>
</evidence>
<keyword evidence="14" id="KW-1185">Reference proteome</keyword>
<feature type="domain" description="FAD/NAD(P)-binding" evidence="12">
    <location>
        <begin position="20"/>
        <end position="303"/>
    </location>
</feature>
<dbReference type="GO" id="GO:0004362">
    <property type="term" value="F:glutathione-disulfide reductase (NADPH) activity"/>
    <property type="evidence" value="ECO:0007669"/>
    <property type="project" value="UniProtKB-EC"/>
</dbReference>
<evidence type="ECO:0000313" key="13">
    <source>
        <dbReference type="Ensembl" id="ENSBOBP00000001738.1"/>
    </source>
</evidence>
<protein>
    <submittedName>
        <fullName evidence="13">Thioredoxin reductase 2</fullName>
    </submittedName>
</protein>
<dbReference type="FunFam" id="3.50.50.60:FF:000200">
    <property type="entry name" value="Thioredoxin reductase 2, mitochondrial"/>
    <property type="match status" value="1"/>
</dbReference>
<evidence type="ECO:0000256" key="3">
    <source>
        <dbReference type="ARBA" id="ARBA00022630"/>
    </source>
</evidence>
<dbReference type="Pfam" id="PF02852">
    <property type="entry name" value="Pyr_redox_dim"/>
    <property type="match status" value="1"/>
</dbReference>
<dbReference type="InterPro" id="IPR012999">
    <property type="entry name" value="Pyr_OxRdtase_I_AS"/>
</dbReference>
<dbReference type="PRINTS" id="PR00368">
    <property type="entry name" value="FADPNR"/>
</dbReference>
<dbReference type="FunFam" id="3.50.50.60:FF:000671">
    <property type="entry name" value="Thioredoxin reductase 2, tandem duplicate 1"/>
    <property type="match status" value="1"/>
</dbReference>
<dbReference type="Gene3D" id="3.50.50.60">
    <property type="entry name" value="FAD/NAD(P)-binding domain"/>
    <property type="match status" value="2"/>
</dbReference>
<dbReference type="GO" id="GO:0045454">
    <property type="term" value="P:cell redox homeostasis"/>
    <property type="evidence" value="ECO:0007669"/>
    <property type="project" value="InterPro"/>
</dbReference>
<keyword evidence="5 10" id="KW-0560">Oxidoreductase</keyword>
<evidence type="ECO:0000256" key="8">
    <source>
        <dbReference type="ARBA" id="ARBA00049142"/>
    </source>
</evidence>
<dbReference type="InterPro" id="IPR016156">
    <property type="entry name" value="FAD/NAD-linked_Rdtase_dimer_sf"/>
</dbReference>
<keyword evidence="6" id="KW-1015">Disulfide bond</keyword>
<evidence type="ECO:0000256" key="7">
    <source>
        <dbReference type="ARBA" id="ARBA00023284"/>
    </source>
</evidence>
<dbReference type="SUPFAM" id="SSF51905">
    <property type="entry name" value="FAD/NAD(P)-binding domain"/>
    <property type="match status" value="2"/>
</dbReference>
<reference evidence="13" key="1">
    <citation type="submission" date="2025-08" db="UniProtKB">
        <authorList>
            <consortium name="Ensembl"/>
        </authorList>
    </citation>
    <scope>IDENTIFICATION</scope>
</reference>
<evidence type="ECO:0000256" key="1">
    <source>
        <dbReference type="ARBA" id="ARBA00001974"/>
    </source>
</evidence>
<evidence type="ECO:0000256" key="6">
    <source>
        <dbReference type="ARBA" id="ARBA00023157"/>
    </source>
</evidence>
<dbReference type="InterPro" id="IPR023753">
    <property type="entry name" value="FAD/NAD-binding_dom"/>
</dbReference>
<dbReference type="Gene3D" id="3.30.390.30">
    <property type="match status" value="1"/>
</dbReference>
<dbReference type="GO" id="GO:0005739">
    <property type="term" value="C:mitochondrion"/>
    <property type="evidence" value="ECO:0007669"/>
    <property type="project" value="TreeGrafter"/>
</dbReference>
<dbReference type="InterPro" id="IPR046952">
    <property type="entry name" value="GSHR/TRXR-like"/>
</dbReference>
<comment type="function">
    <text evidence="9">Catalyzes the reduction of glutathione disulfide (GSSG) to reduced glutathione (GSH). Constitutes the major mechanism to maintain a high GSH:GSSG ratio in the cytosol.</text>
</comment>
<dbReference type="InterPro" id="IPR036188">
    <property type="entry name" value="FAD/NAD-bd_sf"/>
</dbReference>
<dbReference type="Ensembl" id="ENSBOBT00000001767.1">
    <property type="protein sequence ID" value="ENSBOBP00000001738.1"/>
    <property type="gene ID" value="ENSBOBG00000001016.1"/>
</dbReference>
<evidence type="ECO:0000256" key="2">
    <source>
        <dbReference type="ARBA" id="ARBA00007532"/>
    </source>
</evidence>
<proteinExistence type="inferred from homology"/>
<comment type="similarity">
    <text evidence="2 10">Belongs to the class-I pyridine nucleotide-disulfide oxidoreductase family.</text>
</comment>
<evidence type="ECO:0000259" key="12">
    <source>
        <dbReference type="Pfam" id="PF07992"/>
    </source>
</evidence>
<keyword evidence="3 10" id="KW-0285">Flavoprotein</keyword>
<organism evidence="13 14">
    <name type="scientific">Bubo bubo</name>
    <name type="common">Eurasian eagle-owl</name>
    <name type="synonym">Strix bubo</name>
    <dbReference type="NCBI Taxonomy" id="30461"/>
    <lineage>
        <taxon>Eukaryota</taxon>
        <taxon>Metazoa</taxon>
        <taxon>Chordata</taxon>
        <taxon>Craniata</taxon>
        <taxon>Vertebrata</taxon>
        <taxon>Euteleostomi</taxon>
        <taxon>Archelosauria</taxon>
        <taxon>Archosauria</taxon>
        <taxon>Dinosauria</taxon>
        <taxon>Saurischia</taxon>
        <taxon>Theropoda</taxon>
        <taxon>Coelurosauria</taxon>
        <taxon>Aves</taxon>
        <taxon>Neognathae</taxon>
        <taxon>Neoaves</taxon>
        <taxon>Telluraves</taxon>
        <taxon>Strigiformes</taxon>
        <taxon>Strigidae</taxon>
        <taxon>Bubo</taxon>
    </lineage>
</organism>
<keyword evidence="7 10" id="KW-0676">Redox-active center</keyword>
<evidence type="ECO:0000259" key="11">
    <source>
        <dbReference type="Pfam" id="PF02852"/>
    </source>
</evidence>
<dbReference type="GO" id="GO:0005829">
    <property type="term" value="C:cytosol"/>
    <property type="evidence" value="ECO:0007669"/>
    <property type="project" value="TreeGrafter"/>
</dbReference>
<dbReference type="GO" id="GO:0034599">
    <property type="term" value="P:cellular response to oxidative stress"/>
    <property type="evidence" value="ECO:0007669"/>
    <property type="project" value="TreeGrafter"/>
</dbReference>
<accession>A0A8C0EDU4</accession>
<dbReference type="GO" id="GO:0050660">
    <property type="term" value="F:flavin adenine dinucleotide binding"/>
    <property type="evidence" value="ECO:0007669"/>
    <property type="project" value="InterPro"/>
</dbReference>
<dbReference type="InterPro" id="IPR004099">
    <property type="entry name" value="Pyr_nucl-diS_OxRdtase_dimer"/>
</dbReference>
<dbReference type="SUPFAM" id="SSF55424">
    <property type="entry name" value="FAD/NAD-linked reductases, dimerisation (C-terminal) domain"/>
    <property type="match status" value="1"/>
</dbReference>
<evidence type="ECO:0000256" key="10">
    <source>
        <dbReference type="RuleBase" id="RU003691"/>
    </source>
</evidence>
<dbReference type="Proteomes" id="UP000694567">
    <property type="component" value="Unplaced"/>
</dbReference>
<evidence type="ECO:0000256" key="4">
    <source>
        <dbReference type="ARBA" id="ARBA00022827"/>
    </source>
</evidence>
<dbReference type="Pfam" id="PF07992">
    <property type="entry name" value="Pyr_redox_2"/>
    <property type="match status" value="1"/>
</dbReference>
<name>A0A8C0EDU4_BUBBB</name>
<dbReference type="PRINTS" id="PR00411">
    <property type="entry name" value="PNDRDTASEI"/>
</dbReference>
<sequence>RKVAVLDYVEPSPQGTKWGLGGTCVNVGCIPKKLMHQAALLGSALKDAQHYGWNIAQPVHHTWSLMAQAVQNYVKSLNWGHRVQLQDKKVKYFNMKGSFSDPYTIRGLTKAGKETVVTAENIVIATGGRPKYPTHIAGALEYGITIYISLTEASPDVSLECAGFLTGIGLDTTVMMRSIPLRGFDQQMASLVTEHMESYGTKFLKRCFPTKVEKLESNRLQVTWKNTDLGTEETDSFDTVMWAVGRAPDTEALNLEAVGVKTNSETGKIVVDASEATSVPHIYAIGDITEGRPELTPTAIAAGKLLAQRLFGQSSELMDYDNVYHAYYKPLEFTVAERDATQCYMKVVCLREREQRILGLHFIGPNAGEVIQGFALGIKCGATYPQLMKTIGIHPTCAEEITKLHITKRSGLDATVTGC</sequence>
<keyword evidence="4 10" id="KW-0274">FAD</keyword>
<dbReference type="FunFam" id="3.50.50.60:FF:000012">
    <property type="entry name" value="Thioredoxin reductase 1, cytoplasmic"/>
    <property type="match status" value="1"/>
</dbReference>
<comment type="catalytic activity">
    <reaction evidence="8">
        <text>2 glutathione + NADP(+) = glutathione disulfide + NADPH + H(+)</text>
        <dbReference type="Rhea" id="RHEA:11740"/>
        <dbReference type="ChEBI" id="CHEBI:15378"/>
        <dbReference type="ChEBI" id="CHEBI:57783"/>
        <dbReference type="ChEBI" id="CHEBI:57925"/>
        <dbReference type="ChEBI" id="CHEBI:58297"/>
        <dbReference type="ChEBI" id="CHEBI:58349"/>
        <dbReference type="EC" id="1.8.1.7"/>
    </reaction>
</comment>
<dbReference type="PROSITE" id="PS00076">
    <property type="entry name" value="PYRIDINE_REDOX_1"/>
    <property type="match status" value="1"/>
</dbReference>
<dbReference type="PANTHER" id="PTHR42737:SF7">
    <property type="entry name" value="THIOREDOXIN-DISULFIDE REDUCTASE"/>
    <property type="match status" value="1"/>
</dbReference>
<evidence type="ECO:0000256" key="9">
    <source>
        <dbReference type="ARBA" id="ARBA00056905"/>
    </source>
</evidence>